<evidence type="ECO:0000313" key="9">
    <source>
        <dbReference type="Proteomes" id="UP000285301"/>
    </source>
</evidence>
<evidence type="ECO:0000256" key="4">
    <source>
        <dbReference type="ARBA" id="ARBA00022989"/>
    </source>
</evidence>
<feature type="domain" description="G-protein coupled receptors family 1 profile" evidence="7">
    <location>
        <begin position="1"/>
        <end position="292"/>
    </location>
</feature>
<feature type="transmembrane region" description="Helical" evidence="6">
    <location>
        <begin position="186"/>
        <end position="216"/>
    </location>
</feature>
<evidence type="ECO:0000256" key="1">
    <source>
        <dbReference type="ARBA" id="ARBA00004370"/>
    </source>
</evidence>
<keyword evidence="4 6" id="KW-1133">Transmembrane helix</keyword>
<dbReference type="PROSITE" id="PS50262">
    <property type="entry name" value="G_PROTEIN_RECEP_F1_2"/>
    <property type="match status" value="1"/>
</dbReference>
<evidence type="ECO:0000259" key="7">
    <source>
        <dbReference type="PROSITE" id="PS50262"/>
    </source>
</evidence>
<evidence type="ECO:0000256" key="2">
    <source>
        <dbReference type="ARBA" id="ARBA00010663"/>
    </source>
</evidence>
<comment type="subcellular location">
    <subcellularLocation>
        <location evidence="1">Membrane</location>
    </subcellularLocation>
</comment>
<dbReference type="CDD" id="cd14978">
    <property type="entry name" value="7tmA_FMRFamide_R-like"/>
    <property type="match status" value="1"/>
</dbReference>
<dbReference type="GO" id="GO:0016020">
    <property type="term" value="C:membrane"/>
    <property type="evidence" value="ECO:0007669"/>
    <property type="project" value="UniProtKB-SubCell"/>
</dbReference>
<proteinExistence type="inferred from homology"/>
<dbReference type="Gene3D" id="1.20.1070.10">
    <property type="entry name" value="Rhodopsin 7-helix transmembrane proteins"/>
    <property type="match status" value="1"/>
</dbReference>
<feature type="transmembrane region" description="Helical" evidence="6">
    <location>
        <begin position="146"/>
        <end position="166"/>
    </location>
</feature>
<keyword evidence="8" id="KW-0675">Receptor</keyword>
<reference evidence="8 9" key="1">
    <citation type="journal article" date="2018" name="Gigascience">
        <title>Genomes of trombidid mites reveal novel predicted allergens and laterally-transferred genes associated with secondary metabolism.</title>
        <authorList>
            <person name="Dong X."/>
            <person name="Chaisiri K."/>
            <person name="Xia D."/>
            <person name="Armstrong S.D."/>
            <person name="Fang Y."/>
            <person name="Donnelly M.J."/>
            <person name="Kadowaki T."/>
            <person name="McGarry J.W."/>
            <person name="Darby A.C."/>
            <person name="Makepeace B.L."/>
        </authorList>
    </citation>
    <scope>NUCLEOTIDE SEQUENCE [LARGE SCALE GENOMIC DNA]</scope>
    <source>
        <strain evidence="8">UoL-WK</strain>
    </source>
</reference>
<comment type="caution">
    <text evidence="8">The sequence shown here is derived from an EMBL/GenBank/DDBJ whole genome shotgun (WGS) entry which is preliminary data.</text>
</comment>
<dbReference type="PRINTS" id="PR00237">
    <property type="entry name" value="GPCRRHODOPSN"/>
</dbReference>
<dbReference type="PANTHER" id="PTHR46641:SF2">
    <property type="entry name" value="FMRFAMIDE RECEPTOR"/>
    <property type="match status" value="1"/>
</dbReference>
<evidence type="ECO:0000256" key="6">
    <source>
        <dbReference type="SAM" id="Phobius"/>
    </source>
</evidence>
<dbReference type="STRING" id="1965070.A0A3S3Q883"/>
<sequence length="334" mass="38424">MRKQPINIYLTVLAFYDNGVLFNAILMLGIPAICKLQLINSFALDVESNNNNNISLSFDDSQDYEHLPLAMDGNQSFIIPYIEFNNTETEDFFCQNPMKFYIRVVYPLALISQTGSIWTTCLITAERYLAVCHPLRAMTLSTRTRATWALVTLSAFAIIYNIPRFFEVQIIGNEVIRSELRLNQVYFWLYYICLHLALLYIIPLTLLSVLNTKIYLTVRKANRDRERLSRSQQIELNLASMLVLLVAIFIACNAPSFIVNCLELLQTSYLQLVAIFSNLLVCINSSINFVIYCIFGKKFRSKLKDTICCKVYARPQRLYSRNMFGASFVGETFV</sequence>
<accession>A0A3S3Q883</accession>
<feature type="transmembrane region" description="Helical" evidence="6">
    <location>
        <begin position="270"/>
        <end position="295"/>
    </location>
</feature>
<feature type="transmembrane region" description="Helical" evidence="6">
    <location>
        <begin position="6"/>
        <end position="30"/>
    </location>
</feature>
<keyword evidence="9" id="KW-1185">Reference proteome</keyword>
<dbReference type="AlphaFoldDB" id="A0A3S3Q883"/>
<keyword evidence="5 6" id="KW-0472">Membrane</keyword>
<dbReference type="InterPro" id="IPR017452">
    <property type="entry name" value="GPCR_Rhodpsn_7TM"/>
</dbReference>
<feature type="transmembrane region" description="Helical" evidence="6">
    <location>
        <begin position="236"/>
        <end position="258"/>
    </location>
</feature>
<dbReference type="InterPro" id="IPR052954">
    <property type="entry name" value="GPCR-Ligand_Int"/>
</dbReference>
<dbReference type="EMBL" id="NCKU01005011">
    <property type="protein sequence ID" value="RWS05128.1"/>
    <property type="molecule type" value="Genomic_DNA"/>
</dbReference>
<dbReference type="InterPro" id="IPR000276">
    <property type="entry name" value="GPCR_Rhodpsn"/>
</dbReference>
<comment type="similarity">
    <text evidence="2">Belongs to the G-protein coupled receptor 1 family.</text>
</comment>
<dbReference type="Proteomes" id="UP000285301">
    <property type="component" value="Unassembled WGS sequence"/>
</dbReference>
<dbReference type="Pfam" id="PF00001">
    <property type="entry name" value="7tm_1"/>
    <property type="match status" value="1"/>
</dbReference>
<name>A0A3S3Q883_9ACAR</name>
<keyword evidence="3 6" id="KW-0812">Transmembrane</keyword>
<gene>
    <name evidence="8" type="ORF">B4U79_04072</name>
</gene>
<dbReference type="GO" id="GO:0004930">
    <property type="term" value="F:G protein-coupled receptor activity"/>
    <property type="evidence" value="ECO:0007669"/>
    <property type="project" value="InterPro"/>
</dbReference>
<evidence type="ECO:0000256" key="5">
    <source>
        <dbReference type="ARBA" id="ARBA00023136"/>
    </source>
</evidence>
<dbReference type="PANTHER" id="PTHR46641">
    <property type="entry name" value="FMRFAMIDE RECEPTOR-RELATED"/>
    <property type="match status" value="1"/>
</dbReference>
<dbReference type="SUPFAM" id="SSF81321">
    <property type="entry name" value="Family A G protein-coupled receptor-like"/>
    <property type="match status" value="1"/>
</dbReference>
<evidence type="ECO:0000256" key="3">
    <source>
        <dbReference type="ARBA" id="ARBA00022692"/>
    </source>
</evidence>
<organism evidence="8 9">
    <name type="scientific">Dinothrombium tinctorium</name>
    <dbReference type="NCBI Taxonomy" id="1965070"/>
    <lineage>
        <taxon>Eukaryota</taxon>
        <taxon>Metazoa</taxon>
        <taxon>Ecdysozoa</taxon>
        <taxon>Arthropoda</taxon>
        <taxon>Chelicerata</taxon>
        <taxon>Arachnida</taxon>
        <taxon>Acari</taxon>
        <taxon>Acariformes</taxon>
        <taxon>Trombidiformes</taxon>
        <taxon>Prostigmata</taxon>
        <taxon>Anystina</taxon>
        <taxon>Parasitengona</taxon>
        <taxon>Trombidioidea</taxon>
        <taxon>Trombidiidae</taxon>
        <taxon>Dinothrombium</taxon>
    </lineage>
</organism>
<dbReference type="OrthoDB" id="10011262at2759"/>
<protein>
    <submittedName>
        <fullName evidence="8">FMRFamide receptor-like protein</fullName>
    </submittedName>
</protein>
<evidence type="ECO:0000313" key="8">
    <source>
        <dbReference type="EMBL" id="RWS05128.1"/>
    </source>
</evidence>